<sequence>MSNVTDKRKFTLDEMLSQSKTRLVTNVIRTFNTSTAVLGNHYDVLGITPRATQTDIKSAYYKLSKVYHPDRSSDEESAKKFRAITEAYEVLGNIKLKKMYDKGLLTRGSGTRMEYQPEPEPTDPTLKFYKSRATRHVAPTIDGKIPIYDFDAWSKNHYGTVFKKSQYDKELLRKKQEKQADAAHSNRQETTIYLIFALTGLFVALVLRGKSEYDVDNTPNRQKIEPIKTSDNIVNDNVNAASVK</sequence>
<keyword evidence="2" id="KW-1185">Reference proteome</keyword>
<reference evidence="1 2" key="1">
    <citation type="journal article" date="2022" name="Genome Biol. Evol.">
        <title>The Spruce Budworm Genome: Reconstructing the Evolutionary History of Antifreeze Proteins.</title>
        <authorList>
            <person name="Beliveau C."/>
            <person name="Gagne P."/>
            <person name="Picq S."/>
            <person name="Vernygora O."/>
            <person name="Keeling C.I."/>
            <person name="Pinkney K."/>
            <person name="Doucet D."/>
            <person name="Wen F."/>
            <person name="Johnston J.S."/>
            <person name="Maaroufi H."/>
            <person name="Boyle B."/>
            <person name="Laroche J."/>
            <person name="Dewar K."/>
            <person name="Juretic N."/>
            <person name="Blackburn G."/>
            <person name="Nisole A."/>
            <person name="Brunet B."/>
            <person name="Brandao M."/>
            <person name="Lumley L."/>
            <person name="Duan J."/>
            <person name="Quan G."/>
            <person name="Lucarotti C.J."/>
            <person name="Roe A.D."/>
            <person name="Sperling F.A.H."/>
            <person name="Levesque R.C."/>
            <person name="Cusson M."/>
        </authorList>
    </citation>
    <scope>NUCLEOTIDE SEQUENCE [LARGE SCALE GENOMIC DNA]</scope>
    <source>
        <strain evidence="1">Glfc:IPQL:Cfum</strain>
    </source>
</reference>
<evidence type="ECO:0000313" key="2">
    <source>
        <dbReference type="Proteomes" id="UP001064048"/>
    </source>
</evidence>
<evidence type="ECO:0000313" key="1">
    <source>
        <dbReference type="EMBL" id="KAI8442156.1"/>
    </source>
</evidence>
<dbReference type="EMBL" id="CM046109">
    <property type="protein sequence ID" value="KAI8442156.1"/>
    <property type="molecule type" value="Genomic_DNA"/>
</dbReference>
<gene>
    <name evidence="1" type="ORF">MSG28_005764</name>
</gene>
<protein>
    <submittedName>
        <fullName evidence="1">Uncharacterized protein</fullName>
    </submittedName>
</protein>
<dbReference type="Proteomes" id="UP001064048">
    <property type="component" value="Chromosome 9"/>
</dbReference>
<accession>A0ACC0L1B8</accession>
<organism evidence="1 2">
    <name type="scientific">Choristoneura fumiferana</name>
    <name type="common">Spruce budworm moth</name>
    <name type="synonym">Archips fumiferana</name>
    <dbReference type="NCBI Taxonomy" id="7141"/>
    <lineage>
        <taxon>Eukaryota</taxon>
        <taxon>Metazoa</taxon>
        <taxon>Ecdysozoa</taxon>
        <taxon>Arthropoda</taxon>
        <taxon>Hexapoda</taxon>
        <taxon>Insecta</taxon>
        <taxon>Pterygota</taxon>
        <taxon>Neoptera</taxon>
        <taxon>Endopterygota</taxon>
        <taxon>Lepidoptera</taxon>
        <taxon>Glossata</taxon>
        <taxon>Ditrysia</taxon>
        <taxon>Tortricoidea</taxon>
        <taxon>Tortricidae</taxon>
        <taxon>Tortricinae</taxon>
        <taxon>Choristoneura</taxon>
    </lineage>
</organism>
<proteinExistence type="predicted"/>
<comment type="caution">
    <text evidence="1">The sequence shown here is derived from an EMBL/GenBank/DDBJ whole genome shotgun (WGS) entry which is preliminary data.</text>
</comment>
<name>A0ACC0L1B8_CHOFU</name>